<dbReference type="InterPro" id="IPR008322">
    <property type="entry name" value="UPF0261"/>
</dbReference>
<gene>
    <name evidence="3" type="ORF">yc1106_05004</name>
</gene>
<dbReference type="Pfam" id="PF23189">
    <property type="entry name" value="UPF0261_C"/>
    <property type="match status" value="1"/>
</dbReference>
<dbReference type="Pfam" id="PF06792">
    <property type="entry name" value="UPF0261"/>
    <property type="match status" value="1"/>
</dbReference>
<name>A0A9Q8Z8Q9_CURCL</name>
<dbReference type="Gene3D" id="3.40.50.12030">
    <property type="entry name" value="Uncharacterised protein family UPF0261, NC domain"/>
    <property type="match status" value="1"/>
</dbReference>
<feature type="domain" description="UPF0261" evidence="2">
    <location>
        <begin position="200"/>
        <end position="419"/>
    </location>
</feature>
<evidence type="ECO:0000313" key="4">
    <source>
        <dbReference type="Proteomes" id="UP001056012"/>
    </source>
</evidence>
<dbReference type="AlphaFoldDB" id="A0A9Q8Z8Q9"/>
<organism evidence="3 4">
    <name type="scientific">Curvularia clavata</name>
    <dbReference type="NCBI Taxonomy" id="95742"/>
    <lineage>
        <taxon>Eukaryota</taxon>
        <taxon>Fungi</taxon>
        <taxon>Dikarya</taxon>
        <taxon>Ascomycota</taxon>
        <taxon>Pezizomycotina</taxon>
        <taxon>Dothideomycetes</taxon>
        <taxon>Pleosporomycetidae</taxon>
        <taxon>Pleosporales</taxon>
        <taxon>Pleosporineae</taxon>
        <taxon>Pleosporaceae</taxon>
        <taxon>Curvularia</taxon>
    </lineage>
</organism>
<dbReference type="OrthoDB" id="10264588at2759"/>
<evidence type="ECO:0000259" key="2">
    <source>
        <dbReference type="Pfam" id="PF23189"/>
    </source>
</evidence>
<dbReference type="Gene3D" id="3.40.50.12020">
    <property type="entry name" value="Uncharacterised protein family UPF0261, NN domain"/>
    <property type="match status" value="1"/>
</dbReference>
<protein>
    <submittedName>
        <fullName evidence="3">Uncharacterized protein</fullName>
    </submittedName>
</protein>
<feature type="domain" description="UPF0261" evidence="1">
    <location>
        <begin position="5"/>
        <end position="189"/>
    </location>
</feature>
<dbReference type="Proteomes" id="UP001056012">
    <property type="component" value="Chromosome 3"/>
</dbReference>
<accession>A0A9Q8Z8Q9</accession>
<dbReference type="InterPro" id="IPR051353">
    <property type="entry name" value="Tobamovirus_resist_UPF0261"/>
</dbReference>
<evidence type="ECO:0000313" key="3">
    <source>
        <dbReference type="EMBL" id="USP77730.1"/>
    </source>
</evidence>
<keyword evidence="4" id="KW-1185">Reference proteome</keyword>
<dbReference type="PANTHER" id="PTHR31862:SF1">
    <property type="entry name" value="UPF0261 DOMAIN PROTEIN (AFU_ORTHOLOGUE AFUA_1G10120)"/>
    <property type="match status" value="1"/>
</dbReference>
<dbReference type="InterPro" id="IPR044122">
    <property type="entry name" value="UPF0261_N"/>
</dbReference>
<dbReference type="EMBL" id="CP089276">
    <property type="protein sequence ID" value="USP77730.1"/>
    <property type="molecule type" value="Genomic_DNA"/>
</dbReference>
<proteinExistence type="predicted"/>
<dbReference type="CDD" id="cd15488">
    <property type="entry name" value="Tm-1-like"/>
    <property type="match status" value="1"/>
</dbReference>
<sequence>MSGHPRVVLIGTCDTKLEELLFLRERIHRNEAHVILIDVGRSLTKHEAIEIGQERLLSDFGDGIEAGQASHRFELVSKLPRGELITAMAGCATRAVKHLLKEGMCDAVVSAGGSGGTSLAAEVMRNALPIGFPKLIVSTIASGDTGPIVGETDITMMYSVVDVAGLNQVLRQVLSNAGAAIAGMAHAHKSKNKAITQPKKKRVGITMFGVTTPAVDGIRRHLEARYDIETYVFHATGHGGKAMERLVQEQGLDAVLDLTTTEICDHITGGVMSAGEHRLEAAARAGIPNIISVGATDMTNFGPKATIPEHYKDRKLYEHNPVVTLMRTSESEARQVGEFITTQLKKYAKNPQAVQVWLPKGGISMIATPGGPFEDAKADAVLFDTIKSGLQGSGIDIVEDDRPINDEGFAHDIAEALVAKMGLQPKSQ</sequence>
<dbReference type="PANTHER" id="PTHR31862">
    <property type="entry name" value="UPF0261 DOMAIN PROTEIN (AFU_ORTHOLOGUE AFUA_1G10120)"/>
    <property type="match status" value="1"/>
</dbReference>
<dbReference type="VEuPathDB" id="FungiDB:yc1106_05004"/>
<reference evidence="3" key="1">
    <citation type="submission" date="2021-12" db="EMBL/GenBank/DDBJ databases">
        <title>Curvularia clavata genome.</title>
        <authorList>
            <person name="Cao Y."/>
        </authorList>
    </citation>
    <scope>NUCLEOTIDE SEQUENCE</scope>
    <source>
        <strain evidence="3">Yc1106</strain>
    </source>
</reference>
<evidence type="ECO:0000259" key="1">
    <source>
        <dbReference type="Pfam" id="PF06792"/>
    </source>
</evidence>
<dbReference type="PIRSF" id="PIRSF033271">
    <property type="entry name" value="UCP033271"/>
    <property type="match status" value="1"/>
</dbReference>
<dbReference type="InterPro" id="IPR056778">
    <property type="entry name" value="UPF0261_C"/>
</dbReference>
<dbReference type="NCBIfam" id="NF002674">
    <property type="entry name" value="PRK02399.1-2"/>
    <property type="match status" value="1"/>
</dbReference>